<accession>A0AAV2J858</accession>
<evidence type="ECO:0000256" key="3">
    <source>
        <dbReference type="ARBA" id="ARBA00022525"/>
    </source>
</evidence>
<feature type="compositionally biased region" description="Low complexity" evidence="6">
    <location>
        <begin position="25"/>
        <end position="34"/>
    </location>
</feature>
<keyword evidence="4" id="KW-0165">Cleavage on pair of basic residues</keyword>
<feature type="compositionally biased region" description="Basic and acidic residues" evidence="6">
    <location>
        <begin position="135"/>
        <end position="148"/>
    </location>
</feature>
<name>A0AAV2J858_KNICA</name>
<dbReference type="PANTHER" id="PTHR15119:SF1">
    <property type="entry name" value="SECRETOGRANIN-2-RELATED"/>
    <property type="match status" value="1"/>
</dbReference>
<dbReference type="AlphaFoldDB" id="A0AAV2J858"/>
<feature type="region of interest" description="Disordered" evidence="6">
    <location>
        <begin position="1"/>
        <end position="34"/>
    </location>
</feature>
<protein>
    <recommendedName>
        <fullName evidence="9">Secretogranin II</fullName>
    </recommendedName>
</protein>
<organism evidence="7 8">
    <name type="scientific">Knipowitschia caucasica</name>
    <name type="common">Caucasian dwarf goby</name>
    <name type="synonym">Pomatoschistus caucasicus</name>
    <dbReference type="NCBI Taxonomy" id="637954"/>
    <lineage>
        <taxon>Eukaryota</taxon>
        <taxon>Metazoa</taxon>
        <taxon>Chordata</taxon>
        <taxon>Craniata</taxon>
        <taxon>Vertebrata</taxon>
        <taxon>Euteleostomi</taxon>
        <taxon>Actinopterygii</taxon>
        <taxon>Neopterygii</taxon>
        <taxon>Teleostei</taxon>
        <taxon>Neoteleostei</taxon>
        <taxon>Acanthomorphata</taxon>
        <taxon>Gobiaria</taxon>
        <taxon>Gobiiformes</taxon>
        <taxon>Gobioidei</taxon>
        <taxon>Gobiidae</taxon>
        <taxon>Gobiinae</taxon>
        <taxon>Knipowitschia</taxon>
    </lineage>
</organism>
<sequence length="542" mass="63251">MSAEPEPPRGALTKLRTRPQDVTMPPSSSMSKSSPLCPSYLVFLLLFFAFPPGLEASTLRDHRLRGAESNVPSPNEDMLKALEYIQSLRQNVQPQDDHRERERATSNQESPQQRLEDKSEELLQAVLSTLQHTEPNPKPKAQEAIAPHREMPLLFEDDEKEDAEEAAEDSDRTDDFKRTNENVEEKYTPQNLATLQSVFDELGKINFNFNTKRENSAEDESFFNARDAAYDERDWEEDQDERHDFERALDYLEDGDQENGDSLVAKRSTDDNEGKMANLADFYLLKVLEQTEEEEQKKREIEEEEEGQERKERSTAVLRNNIDPKTIYRLLQVSQKYQIPPEDLIDMLRSGEIARMKVNTPVHAKKTYKKPEYLSRRLPLRQKTPDEMRTERILKILGLSGDENRMQSPFRKQYKTIYSRPVWRDASIKQQLQQKQRFPTKQKDDYDDTENELATFLAARMLSKYPTHKSRVTQKREETTDDQAGSFERAVQDYFDQLDSDRNAKSQSDVEKREVEDFDNEEVMKLLSFVVTPDERDAKITE</sequence>
<dbReference type="Proteomes" id="UP001497482">
    <property type="component" value="Chromosome 10"/>
</dbReference>
<feature type="compositionally biased region" description="Basic and acidic residues" evidence="6">
    <location>
        <begin position="95"/>
        <end position="104"/>
    </location>
</feature>
<dbReference type="EMBL" id="OZ035832">
    <property type="protein sequence ID" value="CAL1571539.1"/>
    <property type="molecule type" value="Genomic_DNA"/>
</dbReference>
<keyword evidence="8" id="KW-1185">Reference proteome</keyword>
<comment type="subcellular location">
    <subcellularLocation>
        <location evidence="1">Secreted</location>
    </subcellularLocation>
</comment>
<dbReference type="InterPro" id="IPR038858">
    <property type="entry name" value="ScgII"/>
</dbReference>
<evidence type="ECO:0000256" key="4">
    <source>
        <dbReference type="ARBA" id="ARBA00022685"/>
    </source>
</evidence>
<feature type="compositionally biased region" description="Polar residues" evidence="6">
    <location>
        <begin position="429"/>
        <end position="439"/>
    </location>
</feature>
<keyword evidence="3" id="KW-0964">Secreted</keyword>
<evidence type="ECO:0000256" key="2">
    <source>
        <dbReference type="ARBA" id="ARBA00005723"/>
    </source>
</evidence>
<evidence type="ECO:0000256" key="1">
    <source>
        <dbReference type="ARBA" id="ARBA00004613"/>
    </source>
</evidence>
<dbReference type="GO" id="GO:0005576">
    <property type="term" value="C:extracellular region"/>
    <property type="evidence" value="ECO:0007669"/>
    <property type="project" value="UniProtKB-SubCell"/>
</dbReference>
<dbReference type="InterPro" id="IPR001990">
    <property type="entry name" value="Granin"/>
</dbReference>
<evidence type="ECO:0000313" key="7">
    <source>
        <dbReference type="EMBL" id="CAL1571539.1"/>
    </source>
</evidence>
<feature type="region of interest" description="Disordered" evidence="6">
    <location>
        <begin position="129"/>
        <end position="148"/>
    </location>
</feature>
<keyword evidence="5" id="KW-0732">Signal</keyword>
<gene>
    <name evidence="7" type="ORF">KC01_LOCUS3645</name>
</gene>
<dbReference type="Pfam" id="PF01271">
    <property type="entry name" value="Granin"/>
    <property type="match status" value="1"/>
</dbReference>
<evidence type="ECO:0000256" key="6">
    <source>
        <dbReference type="SAM" id="MobiDB-lite"/>
    </source>
</evidence>
<dbReference type="PANTHER" id="PTHR15119">
    <property type="entry name" value="SECRETOGRANIN II"/>
    <property type="match status" value="1"/>
</dbReference>
<reference evidence="7 8" key="1">
    <citation type="submission" date="2024-04" db="EMBL/GenBank/DDBJ databases">
        <authorList>
            <person name="Waldvogel A.-M."/>
            <person name="Schoenle A."/>
        </authorList>
    </citation>
    <scope>NUCLEOTIDE SEQUENCE [LARGE SCALE GENOMIC DNA]</scope>
</reference>
<feature type="region of interest" description="Disordered" evidence="6">
    <location>
        <begin position="429"/>
        <end position="449"/>
    </location>
</feature>
<feature type="region of interest" description="Disordered" evidence="6">
    <location>
        <begin position="91"/>
        <end position="117"/>
    </location>
</feature>
<dbReference type="GO" id="GO:0030141">
    <property type="term" value="C:secretory granule"/>
    <property type="evidence" value="ECO:0007669"/>
    <property type="project" value="InterPro"/>
</dbReference>
<evidence type="ECO:0000313" key="8">
    <source>
        <dbReference type="Proteomes" id="UP001497482"/>
    </source>
</evidence>
<feature type="region of interest" description="Disordered" evidence="6">
    <location>
        <begin position="467"/>
        <end position="486"/>
    </location>
</feature>
<evidence type="ECO:0008006" key="9">
    <source>
        <dbReference type="Google" id="ProtNLM"/>
    </source>
</evidence>
<feature type="region of interest" description="Disordered" evidence="6">
    <location>
        <begin position="295"/>
        <end position="314"/>
    </location>
</feature>
<proteinExistence type="inferred from homology"/>
<evidence type="ECO:0000256" key="5">
    <source>
        <dbReference type="ARBA" id="ARBA00022729"/>
    </source>
</evidence>
<comment type="similarity">
    <text evidence="2">Belongs to the chromogranin/secretogranin protein family.</text>
</comment>